<gene>
    <name evidence="2" type="ORF">B5D80_01985</name>
</gene>
<reference evidence="2 3" key="1">
    <citation type="submission" date="2017-03" db="EMBL/GenBank/DDBJ databases">
        <title>Whole genome sequence of Micromonospora wenchangensis, isolated from mangrove soil.</title>
        <authorList>
            <person name="Yang H."/>
        </authorList>
    </citation>
    <scope>NUCLEOTIDE SEQUENCE [LARGE SCALE GENOMIC DNA]</scope>
    <source>
        <strain evidence="2 3">CCTCC AA 2012002</strain>
    </source>
</reference>
<organism evidence="2 3">
    <name type="scientific">Micromonospora wenchangensis</name>
    <dbReference type="NCBI Taxonomy" id="1185415"/>
    <lineage>
        <taxon>Bacteria</taxon>
        <taxon>Bacillati</taxon>
        <taxon>Actinomycetota</taxon>
        <taxon>Actinomycetes</taxon>
        <taxon>Micromonosporales</taxon>
        <taxon>Micromonosporaceae</taxon>
        <taxon>Micromonospora</taxon>
    </lineage>
</organism>
<accession>A0A246RT66</accession>
<dbReference type="SUPFAM" id="SSF55961">
    <property type="entry name" value="Bet v1-like"/>
    <property type="match status" value="1"/>
</dbReference>
<name>A0A246RT66_9ACTN</name>
<dbReference type="Gene3D" id="3.30.530.20">
    <property type="match status" value="1"/>
</dbReference>
<dbReference type="Pfam" id="PF10604">
    <property type="entry name" value="Polyketide_cyc2"/>
    <property type="match status" value="1"/>
</dbReference>
<dbReference type="InterPro" id="IPR023393">
    <property type="entry name" value="START-like_dom_sf"/>
</dbReference>
<dbReference type="CDD" id="cd07812">
    <property type="entry name" value="SRPBCC"/>
    <property type="match status" value="1"/>
</dbReference>
<evidence type="ECO:0000313" key="2">
    <source>
        <dbReference type="EMBL" id="OWV12940.1"/>
    </source>
</evidence>
<comment type="caution">
    <text evidence="2">The sequence shown here is derived from an EMBL/GenBank/DDBJ whole genome shotgun (WGS) entry which is preliminary data.</text>
</comment>
<dbReference type="EMBL" id="MZMV01000002">
    <property type="protein sequence ID" value="OWV12940.1"/>
    <property type="molecule type" value="Genomic_DNA"/>
</dbReference>
<dbReference type="Proteomes" id="UP000197174">
    <property type="component" value="Unassembled WGS sequence"/>
</dbReference>
<sequence>MGHCTRLRSDPGPPRCVARPPRPTYGLPARLIDSDHCGTHSHRHRRVTGVPRTAQPADVLVVVDRSRAVAAIVAVTRHALAEEVSVLGAKGHRELFAVHGEIEVNATGQHIYEVVSDLPASGRWSPECRGGKWISGTPGAVGAVFRGDNVRSDDVVPWAPVVRGEWQTTAEVVRAAPGRMFAWAMRNSAGERQESVWSYEINAVPGGGSLLIHRFRMGEATEGIRGITAGLDAEATERFFTQWTDKLRGDIELTLARLKTYIEQSSGGR</sequence>
<dbReference type="RefSeq" id="WP_088642000.1">
    <property type="nucleotide sequence ID" value="NZ_CBDRBW010000001.1"/>
</dbReference>
<keyword evidence="3" id="KW-1185">Reference proteome</keyword>
<evidence type="ECO:0008006" key="4">
    <source>
        <dbReference type="Google" id="ProtNLM"/>
    </source>
</evidence>
<dbReference type="InterPro" id="IPR019587">
    <property type="entry name" value="Polyketide_cyclase/dehydratase"/>
</dbReference>
<evidence type="ECO:0000256" key="1">
    <source>
        <dbReference type="SAM" id="MobiDB-lite"/>
    </source>
</evidence>
<protein>
    <recommendedName>
        <fullName evidence="4">Polyketide cyclase</fullName>
    </recommendedName>
</protein>
<dbReference type="OrthoDB" id="4618973at2"/>
<dbReference type="AlphaFoldDB" id="A0A246RT66"/>
<evidence type="ECO:0000313" key="3">
    <source>
        <dbReference type="Proteomes" id="UP000197174"/>
    </source>
</evidence>
<proteinExistence type="predicted"/>
<feature type="region of interest" description="Disordered" evidence="1">
    <location>
        <begin position="1"/>
        <end position="23"/>
    </location>
</feature>